<reference evidence="4 5" key="1">
    <citation type="submission" date="2019-06" db="EMBL/GenBank/DDBJ databases">
        <title>Sequencing the genomes of 1000 actinobacteria strains.</title>
        <authorList>
            <person name="Klenk H.-P."/>
        </authorList>
    </citation>
    <scope>NUCLEOTIDE SEQUENCE [LARGE SCALE GENOMIC DNA]</scope>
    <source>
        <strain evidence="4 5">DSM 8803</strain>
    </source>
</reference>
<dbReference type="Proteomes" id="UP000319094">
    <property type="component" value="Unassembled WGS sequence"/>
</dbReference>
<dbReference type="PROSITE" id="PS50893">
    <property type="entry name" value="ABC_TRANSPORTER_2"/>
    <property type="match status" value="2"/>
</dbReference>
<dbReference type="SMART" id="SM00382">
    <property type="entry name" value="AAA"/>
    <property type="match status" value="2"/>
</dbReference>
<dbReference type="InterPro" id="IPR015854">
    <property type="entry name" value="ABC_transpr_LolD-like"/>
</dbReference>
<keyword evidence="5" id="KW-1185">Reference proteome</keyword>
<accession>A0A542Y5I7</accession>
<dbReference type="SUPFAM" id="SSF52540">
    <property type="entry name" value="P-loop containing nucleoside triphosphate hydrolases"/>
    <property type="match status" value="2"/>
</dbReference>
<proteinExistence type="predicted"/>
<gene>
    <name evidence="4" type="ORF">FB468_1324</name>
</gene>
<keyword evidence="1" id="KW-0547">Nucleotide-binding</keyword>
<organism evidence="4 5">
    <name type="scientific">Leucobacter komagatae</name>
    <dbReference type="NCBI Taxonomy" id="55969"/>
    <lineage>
        <taxon>Bacteria</taxon>
        <taxon>Bacillati</taxon>
        <taxon>Actinomycetota</taxon>
        <taxon>Actinomycetes</taxon>
        <taxon>Micrococcales</taxon>
        <taxon>Microbacteriaceae</taxon>
        <taxon>Leucobacter</taxon>
    </lineage>
</organism>
<dbReference type="GO" id="GO:0016887">
    <property type="term" value="F:ATP hydrolysis activity"/>
    <property type="evidence" value="ECO:0007669"/>
    <property type="project" value="InterPro"/>
</dbReference>
<feature type="domain" description="ABC transporter" evidence="3">
    <location>
        <begin position="307"/>
        <end position="548"/>
    </location>
</feature>
<dbReference type="InterPro" id="IPR003439">
    <property type="entry name" value="ABC_transporter-like_ATP-bd"/>
</dbReference>
<dbReference type="GO" id="GO:0022857">
    <property type="term" value="F:transmembrane transporter activity"/>
    <property type="evidence" value="ECO:0007669"/>
    <property type="project" value="TreeGrafter"/>
</dbReference>
<dbReference type="GO" id="GO:0005524">
    <property type="term" value="F:ATP binding"/>
    <property type="evidence" value="ECO:0007669"/>
    <property type="project" value="UniProtKB-KW"/>
</dbReference>
<evidence type="ECO:0000313" key="4">
    <source>
        <dbReference type="EMBL" id="TQL43305.1"/>
    </source>
</evidence>
<dbReference type="RefSeq" id="WP_141886646.1">
    <property type="nucleotide sequence ID" value="NZ_BAAAUY010000010.1"/>
</dbReference>
<feature type="domain" description="ABC transporter" evidence="3">
    <location>
        <begin position="2"/>
        <end position="251"/>
    </location>
</feature>
<name>A0A542Y5I7_9MICO</name>
<dbReference type="InterPro" id="IPR027417">
    <property type="entry name" value="P-loop_NTPase"/>
</dbReference>
<sequence length="549" mass="56520">MITCERLTVGGAAGAERPVLRNLNARIEHGRVRAVVGGKGAGKTVLGWALRGALCPGLSRTAGSVRLGDFDPLARAATAEAAGHVAWLSEDAEGELRGAATVRDALASALTARFPGIAFDDLTLCAALARLGINDPKILDRDPELLPAGLRRRVALAQAVARPASAGSPKLVVLDEPLAGLERPVADEVIDALAGMRRAIRTTVIVLTRDLELAQRFADEISVLENGQIVETFCPERAARRANGVTARPLARGAGDAPVAEVAGATARPRAKVVAEAAAVTRGTTRRAKSGPLAQGPLAAPAALPALELRNFAVTLPGALGATPPVSVALQRGGGLAITGPTGSGKSMLALALVGGVSPSSALRIGGDLRIDGALQESRAAARTAAERRAIQLVTYSTERASSETHTVRTLLRRAVRRARPAVSPSAVGSRVSELLALVALGPDRLLVRVCDLSRAEQLRLALARALAHDPRVLVLDGGETGEAEGSAEFFAACARARRSDGVALLSLSRDADALGECCDAEMRIGGGSPVPLAGSLIEGEPRSARRAA</sequence>
<evidence type="ECO:0000256" key="2">
    <source>
        <dbReference type="ARBA" id="ARBA00022840"/>
    </source>
</evidence>
<dbReference type="Pfam" id="PF00005">
    <property type="entry name" value="ABC_tran"/>
    <property type="match status" value="2"/>
</dbReference>
<comment type="caution">
    <text evidence="4">The sequence shown here is derived from an EMBL/GenBank/DDBJ whole genome shotgun (WGS) entry which is preliminary data.</text>
</comment>
<protein>
    <submittedName>
        <fullName evidence="4">Peptide/nickel transport system ATP-binding protein</fullName>
    </submittedName>
</protein>
<dbReference type="PANTHER" id="PTHR24220:SF687">
    <property type="entry name" value="ABC TRANSPORTER ATP-BINDING PROTEIN SCO2324-RELATED"/>
    <property type="match status" value="1"/>
</dbReference>
<dbReference type="OrthoDB" id="4989414at2"/>
<keyword evidence="2 4" id="KW-0067">ATP-binding</keyword>
<evidence type="ECO:0000313" key="5">
    <source>
        <dbReference type="Proteomes" id="UP000319094"/>
    </source>
</evidence>
<dbReference type="InterPro" id="IPR003593">
    <property type="entry name" value="AAA+_ATPase"/>
</dbReference>
<dbReference type="PANTHER" id="PTHR24220">
    <property type="entry name" value="IMPORT ATP-BINDING PROTEIN"/>
    <property type="match status" value="1"/>
</dbReference>
<dbReference type="GO" id="GO:0005886">
    <property type="term" value="C:plasma membrane"/>
    <property type="evidence" value="ECO:0007669"/>
    <property type="project" value="TreeGrafter"/>
</dbReference>
<dbReference type="AlphaFoldDB" id="A0A542Y5I7"/>
<dbReference type="EMBL" id="VFON01000001">
    <property type="protein sequence ID" value="TQL43305.1"/>
    <property type="molecule type" value="Genomic_DNA"/>
</dbReference>
<evidence type="ECO:0000256" key="1">
    <source>
        <dbReference type="ARBA" id="ARBA00022741"/>
    </source>
</evidence>
<dbReference type="Gene3D" id="3.40.50.300">
    <property type="entry name" value="P-loop containing nucleotide triphosphate hydrolases"/>
    <property type="match status" value="2"/>
</dbReference>
<evidence type="ECO:0000259" key="3">
    <source>
        <dbReference type="PROSITE" id="PS50893"/>
    </source>
</evidence>